<proteinExistence type="predicted"/>
<feature type="compositionally biased region" description="Low complexity" evidence="2">
    <location>
        <begin position="46"/>
        <end position="61"/>
    </location>
</feature>
<dbReference type="InterPro" id="IPR036875">
    <property type="entry name" value="Znf_CCHC_sf"/>
</dbReference>
<feature type="compositionally biased region" description="Polar residues" evidence="2">
    <location>
        <begin position="1420"/>
        <end position="1459"/>
    </location>
</feature>
<dbReference type="EMBL" id="LVLJ01002001">
    <property type="protein sequence ID" value="OAE27010.1"/>
    <property type="molecule type" value="Genomic_DNA"/>
</dbReference>
<feature type="domain" description="CCHC-type" evidence="3">
    <location>
        <begin position="1711"/>
        <end position="1724"/>
    </location>
</feature>
<keyword evidence="1" id="KW-0862">Zinc</keyword>
<dbReference type="SUPFAM" id="SSF57756">
    <property type="entry name" value="Retrovirus zinc finger-like domains"/>
    <property type="match status" value="1"/>
</dbReference>
<feature type="region of interest" description="Disordered" evidence="2">
    <location>
        <begin position="986"/>
        <end position="1083"/>
    </location>
</feature>
<feature type="compositionally biased region" description="Polar residues" evidence="2">
    <location>
        <begin position="856"/>
        <end position="880"/>
    </location>
</feature>
<dbReference type="PROSITE" id="PS50158">
    <property type="entry name" value="ZF_CCHC"/>
    <property type="match status" value="1"/>
</dbReference>
<organism evidence="4 5">
    <name type="scientific">Marchantia polymorpha subsp. ruderalis</name>
    <dbReference type="NCBI Taxonomy" id="1480154"/>
    <lineage>
        <taxon>Eukaryota</taxon>
        <taxon>Viridiplantae</taxon>
        <taxon>Streptophyta</taxon>
        <taxon>Embryophyta</taxon>
        <taxon>Marchantiophyta</taxon>
        <taxon>Marchantiopsida</taxon>
        <taxon>Marchantiidae</taxon>
        <taxon>Marchantiales</taxon>
        <taxon>Marchantiaceae</taxon>
        <taxon>Marchantia</taxon>
    </lineage>
</organism>
<feature type="region of interest" description="Disordered" evidence="2">
    <location>
        <begin position="1589"/>
        <end position="1622"/>
    </location>
</feature>
<feature type="compositionally biased region" description="Polar residues" evidence="2">
    <location>
        <begin position="1017"/>
        <end position="1034"/>
    </location>
</feature>
<feature type="compositionally biased region" description="Polar residues" evidence="2">
    <location>
        <begin position="498"/>
        <end position="520"/>
    </location>
</feature>
<comment type="caution">
    <text evidence="4">The sequence shown here is derived from an EMBL/GenBank/DDBJ whole genome shotgun (WGS) entry which is preliminary data.</text>
</comment>
<evidence type="ECO:0000256" key="2">
    <source>
        <dbReference type="SAM" id="MobiDB-lite"/>
    </source>
</evidence>
<feature type="region of interest" description="Disordered" evidence="2">
    <location>
        <begin position="122"/>
        <end position="173"/>
    </location>
</feature>
<name>A0A176W1S1_MARPO</name>
<feature type="compositionally biased region" description="Polar residues" evidence="2">
    <location>
        <begin position="1916"/>
        <end position="1926"/>
    </location>
</feature>
<feature type="compositionally biased region" description="Basic and acidic residues" evidence="2">
    <location>
        <begin position="404"/>
        <end position="418"/>
    </location>
</feature>
<feature type="compositionally biased region" description="Polar residues" evidence="2">
    <location>
        <begin position="1506"/>
        <end position="1515"/>
    </location>
</feature>
<feature type="region of interest" description="Disordered" evidence="2">
    <location>
        <begin position="1408"/>
        <end position="1516"/>
    </location>
</feature>
<feature type="compositionally biased region" description="Polar residues" evidence="2">
    <location>
        <begin position="1606"/>
        <end position="1621"/>
    </location>
</feature>
<feature type="compositionally biased region" description="Polar residues" evidence="2">
    <location>
        <begin position="279"/>
        <end position="289"/>
    </location>
</feature>
<feature type="region of interest" description="Disordered" evidence="2">
    <location>
        <begin position="365"/>
        <end position="629"/>
    </location>
</feature>
<feature type="compositionally biased region" description="Low complexity" evidence="2">
    <location>
        <begin position="1226"/>
        <end position="1237"/>
    </location>
</feature>
<feature type="region of interest" description="Disordered" evidence="2">
    <location>
        <begin position="856"/>
        <end position="883"/>
    </location>
</feature>
<feature type="compositionally biased region" description="Polar residues" evidence="2">
    <location>
        <begin position="767"/>
        <end position="786"/>
    </location>
</feature>
<feature type="region of interest" description="Disordered" evidence="2">
    <location>
        <begin position="1118"/>
        <end position="1157"/>
    </location>
</feature>
<feature type="compositionally biased region" description="Basic and acidic residues" evidence="2">
    <location>
        <begin position="524"/>
        <end position="536"/>
    </location>
</feature>
<feature type="region of interest" description="Disordered" evidence="2">
    <location>
        <begin position="700"/>
        <end position="728"/>
    </location>
</feature>
<sequence>MAKNFRDMTRENFEDSGNERAGGDSSNNPRSTSGRNGEAIDISWPTGSGAAASTSTTQASGYPGNMSLVVAATLVPDQLSSQGRSEDISMRDNDRPILHTEFRVDGCLKPDGKLGPLKSLNIRVHDDDGDSQPRIPGSPQRSIRVIMSDGSRTSDAGRRSPGRSPGRVMNSEDGRVVGAGRQQQYASRNAHIVVEEPFNVHRYQTRMLGDQPQGLAAALTDLRPELLPPSKEPQGLATVLFLDSGAEDTYPEQDTAEGSNHITPESRENDSRPVVMRESASQYQISPMRSMSREIALEPAEMYAESFHRGEEGRRHTEKRRDTQAFSSQEVESSADRDSPWRNGSCKPENLHILQSLPEEVVSSLVTGHAKKVTASEGSERGGRNSPRKSSHRRAPDMSNEGSQSRDRSMHYDGEDHLHKRQSRNVHGTPRESGSSTYTSYYTSSSRADGSFRPEGRASQRSSRKVLEDVNEQSEAGYDRQSSVRQSRSHSGDGHGTPGSSYGSYFTNSNSRASGSLPQRSSRKLLEGVNEDHEVSYDNDVPPPPPQDSQISEDKKDQRRRTLKASQREPGGSVSFRSSDLSGDDRSRLYGSTYRTKSHTGSFLGPPPSDQTRDPGAVPNSKPRPSDDRMLSISKLLDNMTSITQLLSNIPQQQVGGGEPWNQGISQGIPDANIMNRSLPQYMSNDGNWQFDQENKRPSHLLIEGAPPSDGPQPNQFMEDGPPQQSALDILPSQDEKLNNRPSQMLLNTINSQQPQLQGGQSQQFQNSDNRSSQFMNGRSSQMQMPDSSFLSFDALDNRQSQLFQTRPSQIASQIDGSQMVDAMNRSSQLHVQEDGSPQLDLMMGQQSQILTSRLSQQHMPGDNTQQIFPLESRPSQSSSQEKDALLFNSMNSRPSQLQQRQSNKLSQQFDNLNSRPSQMKLPGDGSQQFDPMNGQLFDLPTSRPSQLSHISTIDNRASQILNSRPSQLMTNRLSQQQIIQGDSFQQTLPSDSRPSQMLLGRPSQLASKSPEEDFAQLSSMSRQASQLMTNRLSQQQNIQGDNFQQILPPDSRPSQMLPGRPSQTALQGTGMEQAAGSMNNDSSQFVDTRLSQVEMQRIGSRIMGSLMMRPSQLNIQATGTQHPDSMNRQPSQIQRNSLPQLSRPSQLVNTRPSQSGIQDANLQQFDGMNSGSSQVDKRMSGGSRILGSMSNRTSQLNMQETDIQNLQQIDPMNSRSSQVLNNPPSQMGMQGDGSQQFNNLNMRPSQLLNARASQTILQDNLFQQFDPTNSRPSQLLNSRPSQISHQDNGLQQVDPLTSRASQLLNARPSQNEMLSDGLQQFDNLNPRPSRQLQTNMRPSQLQIARPSQLQDTRPSQINARPSQLANTRPSQFIVQDDGMQQFDSINGRPSQFLNTRPSQVDVLHEGLQQSDPMGPRRSQLASSRPSQNTMRPSQLVNSRPSQFDLQGDPSQQFDSMNDPQFDPQGDPSQEFDPTNEPQSELMNQRASQFSMQDGETEEFDPMNPRPSQIMNPRPSQIDMQDDDSQQYDIMEPRPSYLLGSRQSQMMMRQSQLLGSVPAQLPLQPDGAEQFEPMEARPSQFMNTRPSQIGIQDDGGFENFEGMNPRPSQYANMRGSQTTPMNLPRESRAQQFDSMNVRPSQLMQSRLSQPLNRGPSQFDIQSRPSQLSTGRPSQVPSQQLNNFQQISQSMTECDNCADPNHEAVDCPIEVCCNCEEPGHYARQCVNPPMADQGEPYTETLQQEGTVEEMDEGFGESENAAQIGDSPQIYQTMRTWRPMARQSIHVQPNRVNSQWYQGAESRRSWIQPMQESNDDTLQQLGFLESQNLRRSLARTVSAMLEEVQELETRSRQSSLAYARNSIAGQSRVGPTGGRTANDKPRSAKHDKRRQSRGSTTVRGSSQLVGNSTHKSRPSARANDSGQTTENFHISRHASRQAEEYIRKSRTSEWLSNLPTNYEGTDVSGSHHSQDLEQYSQLSESGYHQEMPEVSPRENNHGPVPQDME</sequence>
<protein>
    <recommendedName>
        <fullName evidence="3">CCHC-type domain-containing protein</fullName>
    </recommendedName>
</protein>
<feature type="region of interest" description="Disordered" evidence="2">
    <location>
        <begin position="753"/>
        <end position="786"/>
    </location>
</feature>
<dbReference type="GO" id="GO:0003676">
    <property type="term" value="F:nucleic acid binding"/>
    <property type="evidence" value="ECO:0007669"/>
    <property type="project" value="InterPro"/>
</dbReference>
<evidence type="ECO:0000256" key="1">
    <source>
        <dbReference type="PROSITE-ProRule" id="PRU00047"/>
    </source>
</evidence>
<feature type="compositionally biased region" description="Basic and acidic residues" evidence="2">
    <location>
        <begin position="1"/>
        <end position="22"/>
    </location>
</feature>
<gene>
    <name evidence="4" type="ORF">AXG93_1774s1200</name>
</gene>
<feature type="region of interest" description="Disordered" evidence="2">
    <location>
        <begin position="1215"/>
        <end position="1241"/>
    </location>
</feature>
<feature type="compositionally biased region" description="Polar residues" evidence="2">
    <location>
        <begin position="1891"/>
        <end position="1907"/>
    </location>
</feature>
<feature type="region of interest" description="Disordered" evidence="2">
    <location>
        <begin position="1324"/>
        <end position="1369"/>
    </location>
</feature>
<evidence type="ECO:0000313" key="5">
    <source>
        <dbReference type="Proteomes" id="UP000077202"/>
    </source>
</evidence>
<feature type="compositionally biased region" description="Acidic residues" evidence="2">
    <location>
        <begin position="245"/>
        <end position="255"/>
    </location>
</feature>
<feature type="region of interest" description="Disordered" evidence="2">
    <location>
        <begin position="1844"/>
        <end position="2003"/>
    </location>
</feature>
<feature type="region of interest" description="Disordered" evidence="2">
    <location>
        <begin position="1"/>
        <end position="63"/>
    </location>
</feature>
<feature type="region of interest" description="Disordered" evidence="2">
    <location>
        <begin position="244"/>
        <end position="348"/>
    </location>
</feature>
<feature type="compositionally biased region" description="Low complexity" evidence="2">
    <location>
        <begin position="435"/>
        <end position="446"/>
    </location>
</feature>
<keyword evidence="1" id="KW-0863">Zinc-finger</keyword>
<dbReference type="Proteomes" id="UP000077202">
    <property type="component" value="Unassembled WGS sequence"/>
</dbReference>
<dbReference type="GO" id="GO:0008270">
    <property type="term" value="F:zinc ion binding"/>
    <property type="evidence" value="ECO:0007669"/>
    <property type="project" value="UniProtKB-KW"/>
</dbReference>
<feature type="compositionally biased region" description="Polar residues" evidence="2">
    <location>
        <begin position="1946"/>
        <end position="1980"/>
    </location>
</feature>
<dbReference type="Gene3D" id="4.10.60.10">
    <property type="entry name" value="Zinc finger, CCHC-type"/>
    <property type="match status" value="1"/>
</dbReference>
<dbReference type="InterPro" id="IPR001878">
    <property type="entry name" value="Znf_CCHC"/>
</dbReference>
<feature type="region of interest" description="Disordered" evidence="2">
    <location>
        <begin position="913"/>
        <end position="937"/>
    </location>
</feature>
<evidence type="ECO:0000313" key="4">
    <source>
        <dbReference type="EMBL" id="OAE27010.1"/>
    </source>
</evidence>
<feature type="compositionally biased region" description="Low complexity" evidence="2">
    <location>
        <begin position="1035"/>
        <end position="1047"/>
    </location>
</feature>
<keyword evidence="1" id="KW-0479">Metal-binding</keyword>
<feature type="compositionally biased region" description="Low complexity" evidence="2">
    <location>
        <begin position="753"/>
        <end position="766"/>
    </location>
</feature>
<reference evidence="4" key="1">
    <citation type="submission" date="2016-03" db="EMBL/GenBank/DDBJ databases">
        <title>Mechanisms controlling the formation of the plant cell surface in tip-growing cells are functionally conserved among land plants.</title>
        <authorList>
            <person name="Honkanen S."/>
            <person name="Jones V.A."/>
            <person name="Morieri G."/>
            <person name="Champion C."/>
            <person name="Hetherington A.J."/>
            <person name="Kelly S."/>
            <person name="Saint-Marcoux D."/>
            <person name="Proust H."/>
            <person name="Prescott H."/>
            <person name="Dolan L."/>
        </authorList>
    </citation>
    <scope>NUCLEOTIDE SEQUENCE [LARGE SCALE GENOMIC DNA]</scope>
    <source>
        <tissue evidence="4">Whole gametophyte</tissue>
    </source>
</reference>
<feature type="region of interest" description="Disordered" evidence="2">
    <location>
        <begin position="1265"/>
        <end position="1292"/>
    </location>
</feature>
<feature type="region of interest" description="Disordered" evidence="2">
    <location>
        <begin position="1646"/>
        <end position="1677"/>
    </location>
</feature>
<dbReference type="SMART" id="SM00343">
    <property type="entry name" value="ZnF_C2HC"/>
    <property type="match status" value="2"/>
</dbReference>
<accession>A0A176W1S1</accession>
<evidence type="ECO:0000259" key="3">
    <source>
        <dbReference type="PROSITE" id="PS50158"/>
    </source>
</evidence>
<feature type="compositionally biased region" description="Polar residues" evidence="2">
    <location>
        <begin position="1215"/>
        <end position="1225"/>
    </location>
</feature>
<feature type="compositionally biased region" description="Polar residues" evidence="2">
    <location>
        <begin position="24"/>
        <end position="35"/>
    </location>
</feature>
<feature type="compositionally biased region" description="Basic and acidic residues" evidence="2">
    <location>
        <begin position="1934"/>
        <end position="1945"/>
    </location>
</feature>
<feature type="compositionally biased region" description="Basic and acidic residues" evidence="2">
    <location>
        <begin position="306"/>
        <end position="323"/>
    </location>
</feature>
<feature type="compositionally biased region" description="Polar residues" evidence="2">
    <location>
        <begin position="1472"/>
        <end position="1494"/>
    </location>
</feature>
<keyword evidence="5" id="KW-1185">Reference proteome</keyword>